<feature type="chain" id="PRO_5018133653" evidence="5">
    <location>
        <begin position="21"/>
        <end position="273"/>
    </location>
</feature>
<dbReference type="PANTHER" id="PTHR42978:SF3">
    <property type="entry name" value="BLR3078 PROTEIN"/>
    <property type="match status" value="1"/>
</dbReference>
<dbReference type="CDD" id="cd07729">
    <property type="entry name" value="AHL_lactonase_MBL-fold"/>
    <property type="match status" value="1"/>
</dbReference>
<dbReference type="SMART" id="SM00849">
    <property type="entry name" value="Lactamase_B"/>
    <property type="match status" value="1"/>
</dbReference>
<keyword evidence="3" id="KW-0378">Hydrolase</keyword>
<dbReference type="InterPro" id="IPR036866">
    <property type="entry name" value="RibonucZ/Hydroxyglut_hydro"/>
</dbReference>
<evidence type="ECO:0000256" key="3">
    <source>
        <dbReference type="ARBA" id="ARBA00022801"/>
    </source>
</evidence>
<keyword evidence="4" id="KW-0862">Zinc</keyword>
<dbReference type="PANTHER" id="PTHR42978">
    <property type="entry name" value="QUORUM-QUENCHING LACTONASE YTNP-RELATED-RELATED"/>
    <property type="match status" value="1"/>
</dbReference>
<accession>A0A3N5CZG3</accession>
<dbReference type="GO" id="GO:0046872">
    <property type="term" value="F:metal ion binding"/>
    <property type="evidence" value="ECO:0007669"/>
    <property type="project" value="UniProtKB-KW"/>
</dbReference>
<proteinExistence type="inferred from homology"/>
<reference evidence="7 8" key="1">
    <citation type="submission" date="2018-11" db="EMBL/GenBank/DDBJ databases">
        <title>Erythrobacter spongiae sp. nov., isolated from a marine sponge.</title>
        <authorList>
            <person name="Zhuang L."/>
            <person name="Luo L."/>
        </authorList>
    </citation>
    <scope>NUCLEOTIDE SEQUENCE [LARGE SCALE GENOMIC DNA]</scope>
    <source>
        <strain evidence="7 8">HN-E23</strain>
    </source>
</reference>
<feature type="signal peptide" evidence="5">
    <location>
        <begin position="1"/>
        <end position="20"/>
    </location>
</feature>
<evidence type="ECO:0000256" key="4">
    <source>
        <dbReference type="ARBA" id="ARBA00022833"/>
    </source>
</evidence>
<evidence type="ECO:0000256" key="5">
    <source>
        <dbReference type="SAM" id="SignalP"/>
    </source>
</evidence>
<dbReference type="EMBL" id="RPFZ01000001">
    <property type="protein sequence ID" value="RPF72109.1"/>
    <property type="molecule type" value="Genomic_DNA"/>
</dbReference>
<name>A0A3N5CZG3_9SPHN</name>
<sequence>MYPRILPAIMFAALSQPAIAQMQSAEVTLTRIDCGRASEPMPLAAFDDTGASDAMARALVVSCYLVRHGDDLLIWDTGIDPATSGDPDGGFTMTATLVDELAALGIAPADVDYVGISHYHYDHTGQARDFPQVTLLIGAQDWEVIENGAPFIDRSLFAPWLDGGGSVRKISGDLDLFGDGTVRLLAMPGHTNGHHALLVRLAGTGPVMLTGDLAHYTENYEKEGVPTFNDDRADTLASFDRFKRMAANYHATVVIQHEPADVGLLPAFPEAAR</sequence>
<keyword evidence="5" id="KW-0732">Signal</keyword>
<evidence type="ECO:0000256" key="1">
    <source>
        <dbReference type="ARBA" id="ARBA00007749"/>
    </source>
</evidence>
<comment type="similarity">
    <text evidence="1">Belongs to the metallo-beta-lactamase superfamily.</text>
</comment>
<dbReference type="Gene3D" id="3.60.15.10">
    <property type="entry name" value="Ribonuclease Z/Hydroxyacylglutathione hydrolase-like"/>
    <property type="match status" value="1"/>
</dbReference>
<evidence type="ECO:0000259" key="6">
    <source>
        <dbReference type="SMART" id="SM00849"/>
    </source>
</evidence>
<feature type="domain" description="Metallo-beta-lactamase" evidence="6">
    <location>
        <begin position="60"/>
        <end position="257"/>
    </location>
</feature>
<dbReference type="OrthoDB" id="9773738at2"/>
<dbReference type="InterPro" id="IPR001279">
    <property type="entry name" value="Metallo-B-lactamas"/>
</dbReference>
<gene>
    <name evidence="7" type="ORF">EG799_11125</name>
</gene>
<dbReference type="GO" id="GO:0016787">
    <property type="term" value="F:hydrolase activity"/>
    <property type="evidence" value="ECO:0007669"/>
    <property type="project" value="UniProtKB-KW"/>
</dbReference>
<keyword evidence="8" id="KW-1185">Reference proteome</keyword>
<evidence type="ECO:0000256" key="2">
    <source>
        <dbReference type="ARBA" id="ARBA00022723"/>
    </source>
</evidence>
<dbReference type="InterPro" id="IPR051013">
    <property type="entry name" value="MBL_superfamily_lactonases"/>
</dbReference>
<dbReference type="AlphaFoldDB" id="A0A3N5CZG3"/>
<organism evidence="7 8">
    <name type="scientific">Aurantiacibacter spongiae</name>
    <dbReference type="NCBI Taxonomy" id="2488860"/>
    <lineage>
        <taxon>Bacteria</taxon>
        <taxon>Pseudomonadati</taxon>
        <taxon>Pseudomonadota</taxon>
        <taxon>Alphaproteobacteria</taxon>
        <taxon>Sphingomonadales</taxon>
        <taxon>Erythrobacteraceae</taxon>
        <taxon>Aurantiacibacter</taxon>
    </lineage>
</organism>
<dbReference type="Pfam" id="PF00753">
    <property type="entry name" value="Lactamase_B"/>
    <property type="match status" value="1"/>
</dbReference>
<dbReference type="RefSeq" id="WP_123881203.1">
    <property type="nucleotide sequence ID" value="NZ_RPFZ01000001.1"/>
</dbReference>
<evidence type="ECO:0000313" key="8">
    <source>
        <dbReference type="Proteomes" id="UP000275232"/>
    </source>
</evidence>
<dbReference type="Proteomes" id="UP000275232">
    <property type="component" value="Unassembled WGS sequence"/>
</dbReference>
<keyword evidence="2" id="KW-0479">Metal-binding</keyword>
<protein>
    <submittedName>
        <fullName evidence="7">N-acyl homoserine lactonase family protein</fullName>
    </submittedName>
</protein>
<dbReference type="SUPFAM" id="SSF56281">
    <property type="entry name" value="Metallo-hydrolase/oxidoreductase"/>
    <property type="match status" value="1"/>
</dbReference>
<comment type="caution">
    <text evidence="7">The sequence shown here is derived from an EMBL/GenBank/DDBJ whole genome shotgun (WGS) entry which is preliminary data.</text>
</comment>
<evidence type="ECO:0000313" key="7">
    <source>
        <dbReference type="EMBL" id="RPF72109.1"/>
    </source>
</evidence>